<dbReference type="CDD" id="cd00009">
    <property type="entry name" value="AAA"/>
    <property type="match status" value="1"/>
</dbReference>
<dbReference type="PANTHER" id="PTHR30050">
    <property type="entry name" value="CHROMOSOMAL REPLICATION INITIATOR PROTEIN DNAA"/>
    <property type="match status" value="1"/>
</dbReference>
<keyword evidence="4" id="KW-1185">Reference proteome</keyword>
<evidence type="ECO:0000259" key="2">
    <source>
        <dbReference type="Pfam" id="PF01695"/>
    </source>
</evidence>
<dbReference type="RefSeq" id="WP_091731523.1">
    <property type="nucleotide sequence ID" value="NZ_FNQE01000027.1"/>
</dbReference>
<dbReference type="AlphaFoldDB" id="A0A1H3RI57"/>
<dbReference type="STRING" id="415015.SAMN05660462_02361"/>
<name>A0A1H3RI57_9FIRM</name>
<feature type="domain" description="IstB-like ATP-binding" evidence="2">
    <location>
        <begin position="183"/>
        <end position="306"/>
    </location>
</feature>
<keyword evidence="1" id="KW-0175">Coiled coil</keyword>
<protein>
    <submittedName>
        <fullName evidence="3">DNA replication protein DnaC</fullName>
    </submittedName>
</protein>
<dbReference type="GO" id="GO:0005524">
    <property type="term" value="F:ATP binding"/>
    <property type="evidence" value="ECO:0007669"/>
    <property type="project" value="InterPro"/>
</dbReference>
<dbReference type="InterPro" id="IPR027417">
    <property type="entry name" value="P-loop_NTPase"/>
</dbReference>
<dbReference type="EMBL" id="FNQE01000027">
    <property type="protein sequence ID" value="SDZ24619.1"/>
    <property type="molecule type" value="Genomic_DNA"/>
</dbReference>
<dbReference type="GO" id="GO:0006260">
    <property type="term" value="P:DNA replication"/>
    <property type="evidence" value="ECO:0007669"/>
    <property type="project" value="TreeGrafter"/>
</dbReference>
<evidence type="ECO:0000313" key="4">
    <source>
        <dbReference type="Proteomes" id="UP000198625"/>
    </source>
</evidence>
<gene>
    <name evidence="3" type="ORF">SAMN05660462_02361</name>
</gene>
<dbReference type="OrthoDB" id="9776217at2"/>
<evidence type="ECO:0000313" key="3">
    <source>
        <dbReference type="EMBL" id="SDZ24619.1"/>
    </source>
</evidence>
<sequence>MEKPYIQEILREYELRRDRALYEQRLRKEEIYLKIPRLKEIDDEISKTGLLIATAMLQNPQLYEENLNKIKAEMEKLKREKAILMTENNFPLEYLDVNYLCNKCSDTGFLKNGSKCNCLKQEMINRAYRMSGVQHALEKENFKTFNINIFSPEPFENEKLSPRENMLNILNNCEGFCINFDEDNEENLLFYGTTGLGKTFMCNCIAKALLDRGKIVIYQTAFKILEIIEEHRFRRNSQQSMDDNNYNLLFDADLLIIDDLGTELTNTFTNTEIFNIINSRLLRRNKTIISTNLSLMEIANTYDNRTFSRVFGKFAPLKFYGPDLRWEAYRE</sequence>
<dbReference type="Proteomes" id="UP000198625">
    <property type="component" value="Unassembled WGS sequence"/>
</dbReference>
<dbReference type="PANTHER" id="PTHR30050:SF4">
    <property type="entry name" value="ATP-BINDING PROTEIN RV3427C IN INSERTION SEQUENCE-RELATED"/>
    <property type="match status" value="1"/>
</dbReference>
<dbReference type="InterPro" id="IPR002611">
    <property type="entry name" value="IstB_ATP-bd"/>
</dbReference>
<proteinExistence type="predicted"/>
<dbReference type="Gene3D" id="3.40.50.300">
    <property type="entry name" value="P-loop containing nucleotide triphosphate hydrolases"/>
    <property type="match status" value="1"/>
</dbReference>
<dbReference type="SUPFAM" id="SSF52540">
    <property type="entry name" value="P-loop containing nucleoside triphosphate hydrolases"/>
    <property type="match status" value="1"/>
</dbReference>
<reference evidence="4" key="1">
    <citation type="submission" date="2016-10" db="EMBL/GenBank/DDBJ databases">
        <authorList>
            <person name="Varghese N."/>
            <person name="Submissions S."/>
        </authorList>
    </citation>
    <scope>NUCLEOTIDE SEQUENCE [LARGE SCALE GENOMIC DNA]</scope>
    <source>
        <strain evidence="4">DSM 21650</strain>
    </source>
</reference>
<accession>A0A1H3RI57</accession>
<dbReference type="Pfam" id="PF01695">
    <property type="entry name" value="IstB_IS21"/>
    <property type="match status" value="1"/>
</dbReference>
<organism evidence="3 4">
    <name type="scientific">Proteiniborus ethanoligenes</name>
    <dbReference type="NCBI Taxonomy" id="415015"/>
    <lineage>
        <taxon>Bacteria</taxon>
        <taxon>Bacillati</taxon>
        <taxon>Bacillota</taxon>
        <taxon>Clostridia</taxon>
        <taxon>Eubacteriales</taxon>
        <taxon>Proteiniborus</taxon>
    </lineage>
</organism>
<feature type="coiled-coil region" evidence="1">
    <location>
        <begin position="60"/>
        <end position="87"/>
    </location>
</feature>
<evidence type="ECO:0000256" key="1">
    <source>
        <dbReference type="SAM" id="Coils"/>
    </source>
</evidence>
<dbReference type="NCBIfam" id="NF005304">
    <property type="entry name" value="PRK06835.1"/>
    <property type="match status" value="1"/>
</dbReference>